<feature type="region of interest" description="Disordered" evidence="13">
    <location>
        <begin position="1175"/>
        <end position="1194"/>
    </location>
</feature>
<dbReference type="PANTHER" id="PTHR46538">
    <property type="entry name" value="PROTEIN KINASE DOMAIN-CONTAINING PROTEIN"/>
    <property type="match status" value="1"/>
</dbReference>
<keyword evidence="8 11" id="KW-0067">ATP-binding</keyword>
<feature type="compositionally biased region" description="Polar residues" evidence="13">
    <location>
        <begin position="1449"/>
        <end position="1461"/>
    </location>
</feature>
<dbReference type="GO" id="GO:0004674">
    <property type="term" value="F:protein serine/threonine kinase activity"/>
    <property type="evidence" value="ECO:0007669"/>
    <property type="project" value="UniProtKB-KW"/>
</dbReference>
<evidence type="ECO:0000256" key="3">
    <source>
        <dbReference type="ARBA" id="ARBA00022527"/>
    </source>
</evidence>
<reference evidence="15" key="1">
    <citation type="journal article" date="2022" name="bioRxiv">
        <title>Sequencing and chromosome-scale assembly of the giantPleurodeles waltlgenome.</title>
        <authorList>
            <person name="Brown T."/>
            <person name="Elewa A."/>
            <person name="Iarovenko S."/>
            <person name="Subramanian E."/>
            <person name="Araus A.J."/>
            <person name="Petzold A."/>
            <person name="Susuki M."/>
            <person name="Suzuki K.-i.T."/>
            <person name="Hayashi T."/>
            <person name="Toyoda A."/>
            <person name="Oliveira C."/>
            <person name="Osipova E."/>
            <person name="Leigh N.D."/>
            <person name="Simon A."/>
            <person name="Yun M.H."/>
        </authorList>
    </citation>
    <scope>NUCLEOTIDE SEQUENCE</scope>
    <source>
        <strain evidence="15">20211129_DDA</strain>
        <tissue evidence="15">Liver</tissue>
    </source>
</reference>
<evidence type="ECO:0000256" key="12">
    <source>
        <dbReference type="SAM" id="Coils"/>
    </source>
</evidence>
<dbReference type="PROSITE" id="PS00107">
    <property type="entry name" value="PROTEIN_KINASE_ATP"/>
    <property type="match status" value="1"/>
</dbReference>
<feature type="compositionally biased region" description="Basic and acidic residues" evidence="13">
    <location>
        <begin position="1436"/>
        <end position="1446"/>
    </location>
</feature>
<dbReference type="InterPro" id="IPR008271">
    <property type="entry name" value="Ser/Thr_kinase_AS"/>
</dbReference>
<dbReference type="Gene3D" id="3.30.200.20">
    <property type="entry name" value="Phosphorylase Kinase, domain 1"/>
    <property type="match status" value="1"/>
</dbReference>
<evidence type="ECO:0000256" key="13">
    <source>
        <dbReference type="SAM" id="MobiDB-lite"/>
    </source>
</evidence>
<evidence type="ECO:0000259" key="14">
    <source>
        <dbReference type="PROSITE" id="PS50011"/>
    </source>
</evidence>
<dbReference type="Proteomes" id="UP001066276">
    <property type="component" value="Chromosome 11"/>
</dbReference>
<evidence type="ECO:0000256" key="6">
    <source>
        <dbReference type="ARBA" id="ARBA00022741"/>
    </source>
</evidence>
<evidence type="ECO:0000256" key="10">
    <source>
        <dbReference type="ARBA" id="ARBA00048679"/>
    </source>
</evidence>
<keyword evidence="7" id="KW-0418">Kinase</keyword>
<feature type="coiled-coil region" evidence="12">
    <location>
        <begin position="1750"/>
        <end position="1817"/>
    </location>
</feature>
<dbReference type="InterPro" id="IPR000719">
    <property type="entry name" value="Prot_kinase_dom"/>
</dbReference>
<evidence type="ECO:0000256" key="9">
    <source>
        <dbReference type="ARBA" id="ARBA00047899"/>
    </source>
</evidence>
<keyword evidence="12" id="KW-0175">Coiled coil</keyword>
<feature type="region of interest" description="Disordered" evidence="13">
    <location>
        <begin position="337"/>
        <end position="417"/>
    </location>
</feature>
<keyword evidence="3" id="KW-0723">Serine/threonine-protein kinase</keyword>
<dbReference type="SUPFAM" id="SSF56112">
    <property type="entry name" value="Protein kinase-like (PK-like)"/>
    <property type="match status" value="1"/>
</dbReference>
<evidence type="ECO:0000256" key="1">
    <source>
        <dbReference type="ARBA" id="ARBA00008874"/>
    </source>
</evidence>
<protein>
    <recommendedName>
        <fullName evidence="2">non-specific serine/threonine protein kinase</fullName>
        <ecNumber evidence="2">2.7.11.1</ecNumber>
    </recommendedName>
</protein>
<dbReference type="InterPro" id="IPR017441">
    <property type="entry name" value="Protein_kinase_ATP_BS"/>
</dbReference>
<keyword evidence="6 11" id="KW-0547">Nucleotide-binding</keyword>
<comment type="similarity">
    <text evidence="1">Belongs to the protein kinase superfamily. STE Ser/Thr protein kinase family. STE20 subfamily.</text>
</comment>
<comment type="catalytic activity">
    <reaction evidence="10">
        <text>L-seryl-[protein] + ATP = O-phospho-L-seryl-[protein] + ADP + H(+)</text>
        <dbReference type="Rhea" id="RHEA:17989"/>
        <dbReference type="Rhea" id="RHEA-COMP:9863"/>
        <dbReference type="Rhea" id="RHEA-COMP:11604"/>
        <dbReference type="ChEBI" id="CHEBI:15378"/>
        <dbReference type="ChEBI" id="CHEBI:29999"/>
        <dbReference type="ChEBI" id="CHEBI:30616"/>
        <dbReference type="ChEBI" id="CHEBI:83421"/>
        <dbReference type="ChEBI" id="CHEBI:456216"/>
        <dbReference type="EC" id="2.7.11.1"/>
    </reaction>
</comment>
<dbReference type="InterPro" id="IPR022165">
    <property type="entry name" value="PKK"/>
</dbReference>
<evidence type="ECO:0000256" key="4">
    <source>
        <dbReference type="ARBA" id="ARBA00022553"/>
    </source>
</evidence>
<evidence type="ECO:0000313" key="15">
    <source>
        <dbReference type="EMBL" id="KAJ1091954.1"/>
    </source>
</evidence>
<dbReference type="EMBL" id="JANPWB010000015">
    <property type="protein sequence ID" value="KAJ1091954.1"/>
    <property type="molecule type" value="Genomic_DNA"/>
</dbReference>
<sequence>MAFLLRILGFGGEKRKVKHFENVTRGVNPEEQWTVVAELGDGAFGKVYKAENKATGRLAAAKVIESMTEEQLEDHVVEIDILAECQHVNIVKLYEALYWENQLWILIEFCQGGALDAVMLELDRGLTEPQIQVVCHQILQALEYLHGHSIIHRDLKAGNILLSMEGDVRLADFGVSAKNSRILQHRSSFIGTPYWMAPEVILCETSKDVPYDYKADVWSLGITLIEMAEREPPHHHLNPTRALLKIIKSDPPVLCAPMQWSEDFGDFLRKCLTKMPTCRWSASELLKHQFVANASDNRPLRELIAEAKAEVLEEEEKEEGTLPEMPAVDLNRPFPSTADYFSGQEKTVMSRGLSIDREEYTQSKERTSAENAVEMEEASHEPQLMQLPEQKMGSCQGTDFSGPKGGEGPHSQGESSDLKIMKTSVGTLAERRVTRQRSNRALDFLKQIRRKSAPILALPLESQGSLRISSRRSVTILQPTCQESLMDGRKGSETVEELYRMSEDYKTVMTHFDSMIAGQPQLAKKEIPILNGIGSISAVKVQGEQESENSRKDTGSVKRMTKRDYGGTIKARTSVYWMGSSSEENQVDVNEQNFSLPVNDNPLLESFSALSNLDFLPSQVVKYPDVFLPNEGEALQENMEAIISEPNEKTESDVEQNVYMMEEKSEWDGKVENWKSDSASLIDEIKDLNCALIVSPPSKNVDPMTKEHFEIGNPDKTRTGTQNVIDFQIGISKCADGCPGDEKYHLMLPNIRQVTLSERQNCVTQAGIAELKNVQWLEDNEATFLTPLRPDNVIESDDKTITAKQITHPAVKETHGVNVRTDLENTETKHVNKEMLSLEETSQLRVKSSLEEQPHLLAENPYQLEVERWPPEIKQPSQQEKLHLLKTEQLPQEAPCLMEERPYFLNEELTPQLEVPGLLEVEPCFQETERPLLVESSHLLGEDPPSLDVAKLLHKEQPLPELSCFLKQEQPAPLKALCLLELKKEGKPPPQIQEPHPKEVQPCSLEPKPLAKKTHLLLKRLNYLEKDICSLKIKQLSLKEETHYMDGEQVASVRKLPYSVEKQHPFVREPLQLRPYFLKGELYNSLQKTLPSVQESHSLEQEPHFSAEELHMLKETTCALKGEHPSVEIWQLPTEREKPLIQEKHSELDEEGLTKRLEGLQPEKREGLLKEEKLGQQAQEEGLPTKGGQTPWKDQRPIKEDRLTRIEGQIMENRSPMQTVKMIVNGSELQIKEEELENALKKQDCHEMAEKQRGLMEVNGNNVNTLITKSRAADVSNHGKLIIMEYPLKNNNAEKLVNKETIGNKADMLSKTNNTERIEPRVREPHDEAFCEAAEERTGGVVERESKVKQCNIPESEQVQKVWKELVENQSSSKNVDISRNSCLVPLEPLKHKANGRMEGGLLGNTEELGLIHGGLMLEERKGADTIPSKAANDPQDQRRFFHPKDVNNPVQGSQDPTPNRKTVKITRTFMLDGKEVSVTTSRIVTNDGQRKEKWRSARRLELRELRFLQKEEQRAQAQLRQKLHHQREMMFRRTEQQITGKKLFYDREIEALERHRRQAKEYQELQHTVRLQDSARRLKSEQEKAYAKRKPLLHGKREEEQCFVQTQQEELNRALQKLILEHKKAISAIDNEYLTKINNLKQARESVVLDLEKLHLNEKYHLFKEQVKEQHSQQLQQLCRRHEKDIKSMAHFQQQLLEELKTRHAQQRGNLLKVQRNESKARLSIFKENLKCQGIHPAEQKVRTKQFLQQEDTRQKEDMRQLLQKQEQELCELQQHQDSNISELQQMQAEKQQVLVEQEKQQQKRLEEEHAIELHEWRSAHCMQGDGADLQGPYAVQQLTRDQQPVPNTSPS</sequence>
<gene>
    <name evidence="15" type="ORF">NDU88_005068</name>
</gene>
<evidence type="ECO:0000256" key="11">
    <source>
        <dbReference type="PROSITE-ProRule" id="PRU10141"/>
    </source>
</evidence>
<organism evidence="15 16">
    <name type="scientific">Pleurodeles waltl</name>
    <name type="common">Iberian ribbed newt</name>
    <dbReference type="NCBI Taxonomy" id="8319"/>
    <lineage>
        <taxon>Eukaryota</taxon>
        <taxon>Metazoa</taxon>
        <taxon>Chordata</taxon>
        <taxon>Craniata</taxon>
        <taxon>Vertebrata</taxon>
        <taxon>Euteleostomi</taxon>
        <taxon>Amphibia</taxon>
        <taxon>Batrachia</taxon>
        <taxon>Caudata</taxon>
        <taxon>Salamandroidea</taxon>
        <taxon>Salamandridae</taxon>
        <taxon>Pleurodelinae</taxon>
        <taxon>Pleurodeles</taxon>
    </lineage>
</organism>
<comment type="caution">
    <text evidence="15">The sequence shown here is derived from an EMBL/GenBank/DDBJ whole genome shotgun (WGS) entry which is preliminary data.</text>
</comment>
<evidence type="ECO:0000313" key="16">
    <source>
        <dbReference type="Proteomes" id="UP001066276"/>
    </source>
</evidence>
<dbReference type="Gene3D" id="1.10.510.10">
    <property type="entry name" value="Transferase(Phosphotransferase) domain 1"/>
    <property type="match status" value="1"/>
</dbReference>
<feature type="coiled-coil region" evidence="12">
    <location>
        <begin position="1499"/>
        <end position="1566"/>
    </location>
</feature>
<proteinExistence type="inferred from homology"/>
<feature type="compositionally biased region" description="Polar residues" evidence="13">
    <location>
        <begin position="1838"/>
        <end position="1853"/>
    </location>
</feature>
<comment type="catalytic activity">
    <reaction evidence="9">
        <text>L-threonyl-[protein] + ATP = O-phospho-L-threonyl-[protein] + ADP + H(+)</text>
        <dbReference type="Rhea" id="RHEA:46608"/>
        <dbReference type="Rhea" id="RHEA-COMP:11060"/>
        <dbReference type="Rhea" id="RHEA-COMP:11605"/>
        <dbReference type="ChEBI" id="CHEBI:15378"/>
        <dbReference type="ChEBI" id="CHEBI:30013"/>
        <dbReference type="ChEBI" id="CHEBI:30616"/>
        <dbReference type="ChEBI" id="CHEBI:61977"/>
        <dbReference type="ChEBI" id="CHEBI:456216"/>
        <dbReference type="EC" id="2.7.11.1"/>
    </reaction>
</comment>
<feature type="compositionally biased region" description="Basic and acidic residues" evidence="13">
    <location>
        <begin position="354"/>
        <end position="368"/>
    </location>
</feature>
<accession>A0AAV7LNI4</accession>
<evidence type="ECO:0000256" key="7">
    <source>
        <dbReference type="ARBA" id="ARBA00022777"/>
    </source>
</evidence>
<evidence type="ECO:0000256" key="8">
    <source>
        <dbReference type="ARBA" id="ARBA00022840"/>
    </source>
</evidence>
<dbReference type="FunFam" id="1.10.510.10:FF:001298">
    <property type="entry name" value="STE20-like kinase"/>
    <property type="match status" value="1"/>
</dbReference>
<dbReference type="Pfam" id="PF12474">
    <property type="entry name" value="PKK"/>
    <property type="match status" value="2"/>
</dbReference>
<dbReference type="InterPro" id="IPR051585">
    <property type="entry name" value="STE20_Ser/Thr_Kinases"/>
</dbReference>
<keyword evidence="5" id="KW-0808">Transferase</keyword>
<dbReference type="Pfam" id="PF00069">
    <property type="entry name" value="Pkinase"/>
    <property type="match status" value="1"/>
</dbReference>
<name>A0AAV7LNI4_PLEWA</name>
<feature type="binding site" evidence="11">
    <location>
        <position position="62"/>
    </location>
    <ligand>
        <name>ATP</name>
        <dbReference type="ChEBI" id="CHEBI:30616"/>
    </ligand>
</feature>
<dbReference type="SMART" id="SM00220">
    <property type="entry name" value="S_TKc"/>
    <property type="match status" value="1"/>
</dbReference>
<evidence type="ECO:0000256" key="2">
    <source>
        <dbReference type="ARBA" id="ARBA00012513"/>
    </source>
</evidence>
<keyword evidence="16" id="KW-1185">Reference proteome</keyword>
<feature type="domain" description="Protein kinase" evidence="14">
    <location>
        <begin position="33"/>
        <end position="291"/>
    </location>
</feature>
<dbReference type="GO" id="GO:0005524">
    <property type="term" value="F:ATP binding"/>
    <property type="evidence" value="ECO:0007669"/>
    <property type="project" value="UniProtKB-UniRule"/>
</dbReference>
<dbReference type="PROSITE" id="PS50011">
    <property type="entry name" value="PROTEIN_KINASE_DOM"/>
    <property type="match status" value="1"/>
</dbReference>
<feature type="region of interest" description="Disordered" evidence="13">
    <location>
        <begin position="1427"/>
        <end position="1461"/>
    </location>
</feature>
<dbReference type="PANTHER" id="PTHR46538:SF5">
    <property type="entry name" value="NON-SPECIFIC SERINE_THREONINE PROTEIN KINASE"/>
    <property type="match status" value="1"/>
</dbReference>
<keyword evidence="4" id="KW-0597">Phosphoprotein</keyword>
<feature type="region of interest" description="Disordered" evidence="13">
    <location>
        <begin position="1144"/>
        <end position="1165"/>
    </location>
</feature>
<dbReference type="InterPro" id="IPR011009">
    <property type="entry name" value="Kinase-like_dom_sf"/>
</dbReference>
<dbReference type="EC" id="2.7.11.1" evidence="2"/>
<evidence type="ECO:0000256" key="5">
    <source>
        <dbReference type="ARBA" id="ARBA00022679"/>
    </source>
</evidence>
<dbReference type="PROSITE" id="PS00108">
    <property type="entry name" value="PROTEIN_KINASE_ST"/>
    <property type="match status" value="1"/>
</dbReference>
<feature type="region of interest" description="Disordered" evidence="13">
    <location>
        <begin position="1824"/>
        <end position="1853"/>
    </location>
</feature>